<gene>
    <name evidence="1" type="ORF">CTRU02_212251</name>
</gene>
<proteinExistence type="predicted"/>
<comment type="caution">
    <text evidence="1">The sequence shown here is derived from an EMBL/GenBank/DDBJ whole genome shotgun (WGS) entry which is preliminary data.</text>
</comment>
<dbReference type="Proteomes" id="UP000805649">
    <property type="component" value="Unassembled WGS sequence"/>
</dbReference>
<accession>A0ACC3YN02</accession>
<organism evidence="1 2">
    <name type="scientific">Colletotrichum truncatum</name>
    <name type="common">Anthracnose fungus</name>
    <name type="synonym">Colletotrichum capsici</name>
    <dbReference type="NCBI Taxonomy" id="5467"/>
    <lineage>
        <taxon>Eukaryota</taxon>
        <taxon>Fungi</taxon>
        <taxon>Dikarya</taxon>
        <taxon>Ascomycota</taxon>
        <taxon>Pezizomycotina</taxon>
        <taxon>Sordariomycetes</taxon>
        <taxon>Hypocreomycetidae</taxon>
        <taxon>Glomerellales</taxon>
        <taxon>Glomerellaceae</taxon>
        <taxon>Colletotrichum</taxon>
        <taxon>Colletotrichum truncatum species complex</taxon>
    </lineage>
</organism>
<name>A0ACC3YN02_COLTU</name>
<evidence type="ECO:0000313" key="1">
    <source>
        <dbReference type="EMBL" id="KAL0933288.1"/>
    </source>
</evidence>
<dbReference type="EMBL" id="VUJX02000008">
    <property type="protein sequence ID" value="KAL0933288.1"/>
    <property type="molecule type" value="Genomic_DNA"/>
</dbReference>
<protein>
    <submittedName>
        <fullName evidence="1">Heterokaryon incompatibility protein</fullName>
    </submittedName>
</protein>
<evidence type="ECO:0000313" key="2">
    <source>
        <dbReference type="Proteomes" id="UP000805649"/>
    </source>
</evidence>
<keyword evidence="2" id="KW-1185">Reference proteome</keyword>
<sequence>MPRYVALSYVWGTCPVLRLLKSNVESLGKDGALWKEKLPKTITDALDLVNRLEEHYLWVDALCITQDDPEEMQSSIPCMNTIYQTASLTVIAAAGNSADAGLPGLRPGTRWHAPKNFEVGPLRYITSSTSTRDQFEFLQGSYWSTRGWTFQEGHLSRRRLVFTNEQVFWSCSKFSRCEEVRLEDTNRFYPFSTSEASEMVPGNLDVDDRPAVWQDKCLKYYIDGYSYKSLSHDDTDRLNAFKGMISYVAGATKDRFFGGLPCSYFGEKLIWEVFPEQFFEKDWDHTVTKSLPTLQRRHKYPSWSWLDWKGHVYFFYEKESYEPRQIGFYRLENSELIHINSEGSRNRRRNYEYTNNGSGYRAKIPLDEAPQEVRPTVESASHFADYDGFKSLQRDPRIFFYTQSAILNFKPRDCTSKKIMTWEDLRDARTTTTVEGVGIVFSSSSFQHWGYDGPREFIVINQTHLLQETDPDNGLISNDRLTLMEISWKDSTAYRETLATVNEADWRKKVPNVQRKRISLG</sequence>
<reference evidence="1 2" key="1">
    <citation type="journal article" date="2020" name="Phytopathology">
        <title>Genome Sequence Resources of Colletotrichum truncatum, C. plurivorum, C. musicola, and C. sojae: Four Species Pathogenic to Soybean (Glycine max).</title>
        <authorList>
            <person name="Rogerio F."/>
            <person name="Boufleur T.R."/>
            <person name="Ciampi-Guillardi M."/>
            <person name="Sukno S.A."/>
            <person name="Thon M.R."/>
            <person name="Massola Junior N.S."/>
            <person name="Baroncelli R."/>
        </authorList>
    </citation>
    <scope>NUCLEOTIDE SEQUENCE [LARGE SCALE GENOMIC DNA]</scope>
    <source>
        <strain evidence="1 2">CMES1059</strain>
    </source>
</reference>